<name>A0A026WEA5_OOCBI</name>
<gene>
    <name evidence="1" type="ORF">X777_05627</name>
</gene>
<dbReference type="Proteomes" id="UP000053097">
    <property type="component" value="Unassembled WGS sequence"/>
</dbReference>
<reference evidence="1 2" key="1">
    <citation type="journal article" date="2014" name="Curr. Biol.">
        <title>The genome of the clonal raider ant Cerapachys biroi.</title>
        <authorList>
            <person name="Oxley P.R."/>
            <person name="Ji L."/>
            <person name="Fetter-Pruneda I."/>
            <person name="McKenzie S.K."/>
            <person name="Li C."/>
            <person name="Hu H."/>
            <person name="Zhang G."/>
            <person name="Kronauer D.J."/>
        </authorList>
    </citation>
    <scope>NUCLEOTIDE SEQUENCE [LARGE SCALE GENOMIC DNA]</scope>
</reference>
<sequence length="101" mass="11818">MHSIAGAMIFMTVEGTHEDVLHYNIRKDRNKTLNAIHELCDDTVLASNPERWKGKARHELMQYEENLYAFFQRGVTDRGTKIWTFWNAVFYCGTIYTTIGE</sequence>
<proteinExistence type="predicted"/>
<accession>A0A026WEA5</accession>
<evidence type="ECO:0000313" key="2">
    <source>
        <dbReference type="Proteomes" id="UP000053097"/>
    </source>
</evidence>
<keyword evidence="2" id="KW-1185">Reference proteome</keyword>
<organism evidence="1 2">
    <name type="scientific">Ooceraea biroi</name>
    <name type="common">Clonal raider ant</name>
    <name type="synonym">Cerapachys biroi</name>
    <dbReference type="NCBI Taxonomy" id="2015173"/>
    <lineage>
        <taxon>Eukaryota</taxon>
        <taxon>Metazoa</taxon>
        <taxon>Ecdysozoa</taxon>
        <taxon>Arthropoda</taxon>
        <taxon>Hexapoda</taxon>
        <taxon>Insecta</taxon>
        <taxon>Pterygota</taxon>
        <taxon>Neoptera</taxon>
        <taxon>Endopterygota</taxon>
        <taxon>Hymenoptera</taxon>
        <taxon>Apocrita</taxon>
        <taxon>Aculeata</taxon>
        <taxon>Formicoidea</taxon>
        <taxon>Formicidae</taxon>
        <taxon>Dorylinae</taxon>
        <taxon>Ooceraea</taxon>
    </lineage>
</organism>
<dbReference type="AlphaFoldDB" id="A0A026WEA5"/>
<evidence type="ECO:0000313" key="1">
    <source>
        <dbReference type="EMBL" id="EZA54397.1"/>
    </source>
</evidence>
<dbReference type="EMBL" id="KK107250">
    <property type="protein sequence ID" value="EZA54397.1"/>
    <property type="molecule type" value="Genomic_DNA"/>
</dbReference>
<evidence type="ECO:0008006" key="3">
    <source>
        <dbReference type="Google" id="ProtNLM"/>
    </source>
</evidence>
<dbReference type="STRING" id="2015173.A0A026WEA5"/>
<dbReference type="SUPFAM" id="SSF81324">
    <property type="entry name" value="Voltage-gated potassium channels"/>
    <property type="match status" value="1"/>
</dbReference>
<protein>
    <recommendedName>
        <fullName evidence="3">TWiK family of potassium channels protein</fullName>
    </recommendedName>
</protein>
<dbReference type="Gene3D" id="1.10.287.70">
    <property type="match status" value="1"/>
</dbReference>